<accession>A0A8E0FJS7</accession>
<reference evidence="1 2" key="1">
    <citation type="submission" date="2011-12" db="EMBL/GenBank/DDBJ databases">
        <authorList>
            <person name="Brinkac L."/>
            <person name="Radune D."/>
            <person name="Sanka R."/>
            <person name="Selengut J."/>
            <person name="DebRoy C."/>
            <person name="Feng P."/>
            <person name="Fratamico P.M."/>
            <person name="Kapur V."/>
            <person name="Kariyawasam S."/>
            <person name="Losada L."/>
            <person name="Nierman W.C."/>
            <person name="Nelson K."/>
        </authorList>
    </citation>
    <scope>NUCLEOTIDE SEQUENCE [LARGE SCALE GENOMIC DNA]</scope>
    <source>
        <strain evidence="1 2">97.0246</strain>
    </source>
</reference>
<organism evidence="1 2">
    <name type="scientific">Escherichia coli 97.0246</name>
    <dbReference type="NCBI Taxonomy" id="869670"/>
    <lineage>
        <taxon>Bacteria</taxon>
        <taxon>Pseudomonadati</taxon>
        <taxon>Pseudomonadota</taxon>
        <taxon>Gammaproteobacteria</taxon>
        <taxon>Enterobacterales</taxon>
        <taxon>Enterobacteriaceae</taxon>
        <taxon>Escherichia</taxon>
    </lineage>
</organism>
<comment type="caution">
    <text evidence="1">The sequence shown here is derived from an EMBL/GenBank/DDBJ whole genome shotgun (WGS) entry which is preliminary data.</text>
</comment>
<evidence type="ECO:0000313" key="2">
    <source>
        <dbReference type="Proteomes" id="UP000004454"/>
    </source>
</evidence>
<sequence>MWRLMPAGLRKSKEKCLLNRQFIAACNKIMQKRAVDIT</sequence>
<evidence type="ECO:0000313" key="1">
    <source>
        <dbReference type="EMBL" id="EIG91358.1"/>
    </source>
</evidence>
<proteinExistence type="predicted"/>
<dbReference type="AlphaFoldDB" id="A0A8E0FJS7"/>
<protein>
    <submittedName>
        <fullName evidence="1">Uncharacterized protein</fullName>
    </submittedName>
</protein>
<gene>
    <name evidence="1" type="ORF">EC970246_0086</name>
</gene>
<name>A0A8E0FJS7_ECOLX</name>
<dbReference type="EMBL" id="AEZJ02000036">
    <property type="protein sequence ID" value="EIG91358.1"/>
    <property type="molecule type" value="Genomic_DNA"/>
</dbReference>
<dbReference type="Proteomes" id="UP000004454">
    <property type="component" value="Unassembled WGS sequence"/>
</dbReference>